<reference evidence="4" key="1">
    <citation type="journal article" date="2014" name="Nat. Commun.">
        <title>The emerging biofuel crop Camelina sativa retains a highly undifferentiated hexaploid genome structure.</title>
        <authorList>
            <person name="Kagale S."/>
            <person name="Koh C."/>
            <person name="Nixon J."/>
            <person name="Bollina V."/>
            <person name="Clarke W.E."/>
            <person name="Tuteja R."/>
            <person name="Spillane C."/>
            <person name="Robinson S.J."/>
            <person name="Links M.G."/>
            <person name="Clarke C."/>
            <person name="Higgins E.E."/>
            <person name="Huebert T."/>
            <person name="Sharpe A.G."/>
            <person name="Parkin I.A."/>
        </authorList>
    </citation>
    <scope>NUCLEOTIDE SEQUENCE [LARGE SCALE GENOMIC DNA]</scope>
    <source>
        <strain evidence="4">cv. DH55</strain>
    </source>
</reference>
<feature type="domain" description="DUF7046" evidence="3">
    <location>
        <begin position="627"/>
        <end position="721"/>
    </location>
</feature>
<sequence length="728" mass="80905">MMENGHEERLAEKFSGVGLEDSSRSPENEFKNDNLFQVIKAVEAAETTIKEQVEENSRLKAELERSALELAKYKSDESLPQTSNLGDHSATAIVSPLVDQPVDWKQSVIKTLDTDSSGMLVVHPHVNGNGEEATLSNRFEKQGNFVNGNFRGAINGADTSQLDSSLSPMRMRLEGEHTVDISSSAHGSLPGDGVNNSGNAWKQDLILKVQEQEQEISQLRKYLTDCSVKEAQIRNEKYVLEKRIAYMRLAFDQQQQDLVDASSKALSYRQEIIEENIRLTYALQATQQERSAFVSYLLPLLSEYSLQPQVSDAQAIVSNVKVLFKHLQEKLLLTERKLKESEYQLAPWQSDVNYSNNSPLAPLRSAGVALTHSTKDSLYSHDHTAVDWNLERQHQDEPSGSAVTNYHLDESSTFSPLVNRQSAAFEMHVQPGTSMEESPGLKQADEIPPKHVQFREPISKTVMDDAHNPSYVSAFDDPSSSNSPLLSPVLEEPSSSFSEAGDDDPLPAIEDLQISGEPYPGHELQACGYSINGTTSCNFEWVCHLEDGSVNYIDGAKQPNYLVTADDVDLYLAIEVQPLDDRNRKGELVKVFANDNCKITCLPEMQSNIEKTLHTGHASYSVSLPTGFLDIWEAATLSIKREGYSIKCNNDLTVAEKFSASTAVTIPFGQPAEFVIIGSDGSEHSLRTENGSTDLIGSRDEIVLTLRLFIKRALLRKKGKKRVFLFNK</sequence>
<reference evidence="5" key="2">
    <citation type="submission" date="2025-08" db="UniProtKB">
        <authorList>
            <consortium name="RefSeq"/>
        </authorList>
    </citation>
    <scope>IDENTIFICATION</scope>
    <source>
        <tissue evidence="5">Leaf</tissue>
    </source>
</reference>
<feature type="compositionally biased region" description="Low complexity" evidence="2">
    <location>
        <begin position="478"/>
        <end position="499"/>
    </location>
</feature>
<dbReference type="Pfam" id="PF23080">
    <property type="entry name" value="DUF7046"/>
    <property type="match status" value="1"/>
</dbReference>
<evidence type="ECO:0000259" key="3">
    <source>
        <dbReference type="Pfam" id="PF23080"/>
    </source>
</evidence>
<feature type="coiled-coil region" evidence="1">
    <location>
        <begin position="42"/>
        <end position="76"/>
    </location>
</feature>
<organism evidence="4 5">
    <name type="scientific">Camelina sativa</name>
    <name type="common">False flax</name>
    <name type="synonym">Myagrum sativum</name>
    <dbReference type="NCBI Taxonomy" id="90675"/>
    <lineage>
        <taxon>Eukaryota</taxon>
        <taxon>Viridiplantae</taxon>
        <taxon>Streptophyta</taxon>
        <taxon>Embryophyta</taxon>
        <taxon>Tracheophyta</taxon>
        <taxon>Spermatophyta</taxon>
        <taxon>Magnoliopsida</taxon>
        <taxon>eudicotyledons</taxon>
        <taxon>Gunneridae</taxon>
        <taxon>Pentapetalae</taxon>
        <taxon>rosids</taxon>
        <taxon>malvids</taxon>
        <taxon>Brassicales</taxon>
        <taxon>Brassicaceae</taxon>
        <taxon>Camelineae</taxon>
        <taxon>Camelina</taxon>
    </lineage>
</organism>
<dbReference type="RefSeq" id="XP_010421153.1">
    <property type="nucleotide sequence ID" value="XM_010422851.2"/>
</dbReference>
<feature type="compositionally biased region" description="Basic and acidic residues" evidence="2">
    <location>
        <begin position="1"/>
        <end position="12"/>
    </location>
</feature>
<dbReference type="Proteomes" id="UP000694864">
    <property type="component" value="Chromosome 8"/>
</dbReference>
<dbReference type="InterPro" id="IPR055474">
    <property type="entry name" value="DUF7046"/>
</dbReference>
<name>A0ABM0T5G4_CAMSA</name>
<feature type="region of interest" description="Disordered" evidence="2">
    <location>
        <begin position="469"/>
        <end position="507"/>
    </location>
</feature>
<feature type="region of interest" description="Disordered" evidence="2">
    <location>
        <begin position="1"/>
        <end position="29"/>
    </location>
</feature>
<dbReference type="Gene3D" id="2.60.40.2700">
    <property type="match status" value="1"/>
</dbReference>
<evidence type="ECO:0000313" key="5">
    <source>
        <dbReference type="RefSeq" id="XP_010421153.1"/>
    </source>
</evidence>
<accession>A0ABM0T5G4</accession>
<dbReference type="PANTHER" id="PTHR31149:SF10">
    <property type="entry name" value="OS05G0100900 PROTEIN"/>
    <property type="match status" value="1"/>
</dbReference>
<proteinExistence type="predicted"/>
<dbReference type="PANTHER" id="PTHR31149">
    <property type="entry name" value="EXPRESSED PROTEIN"/>
    <property type="match status" value="1"/>
</dbReference>
<dbReference type="GeneID" id="104706648"/>
<keyword evidence="4" id="KW-1185">Reference proteome</keyword>
<evidence type="ECO:0000256" key="2">
    <source>
        <dbReference type="SAM" id="MobiDB-lite"/>
    </source>
</evidence>
<gene>
    <name evidence="5" type="primary">LOC104706648</name>
</gene>
<keyword evidence="1" id="KW-0175">Coiled coil</keyword>
<evidence type="ECO:0000313" key="4">
    <source>
        <dbReference type="Proteomes" id="UP000694864"/>
    </source>
</evidence>
<evidence type="ECO:0000256" key="1">
    <source>
        <dbReference type="SAM" id="Coils"/>
    </source>
</evidence>
<protein>
    <submittedName>
        <fullName evidence="5">Uncharacterized protein LOC104706648</fullName>
    </submittedName>
</protein>